<keyword evidence="2" id="KW-1185">Reference proteome</keyword>
<sequence>MRGRVWERFRAANLCGVKTELDALADFFNQYGAALTAGDVPGIANCYAMPGVVVSDNYSFAFNTPVAVALSFLGASPEYQERELVAAHAQIRETQRLTGALTLVAVEWEYLDSQGRAVPGERYRYLIRMADRGPLICAVIPG</sequence>
<dbReference type="Proteomes" id="UP001144280">
    <property type="component" value="Unassembled WGS sequence"/>
</dbReference>
<evidence type="ECO:0000313" key="1">
    <source>
        <dbReference type="EMBL" id="GLH98981.1"/>
    </source>
</evidence>
<evidence type="ECO:0008006" key="3">
    <source>
        <dbReference type="Google" id="ProtNLM"/>
    </source>
</evidence>
<gene>
    <name evidence="1" type="ORF">Pa4123_42560</name>
</gene>
<name>A0ABQ5QWP5_9ACTN</name>
<dbReference type="EMBL" id="BSDI01000019">
    <property type="protein sequence ID" value="GLH98981.1"/>
    <property type="molecule type" value="Genomic_DNA"/>
</dbReference>
<comment type="caution">
    <text evidence="1">The sequence shown here is derived from an EMBL/GenBank/DDBJ whole genome shotgun (WGS) entry which is preliminary data.</text>
</comment>
<protein>
    <recommendedName>
        <fullName evidence="3">SnoaL-like domain-containing protein</fullName>
    </recommendedName>
</protein>
<reference evidence="1" key="1">
    <citation type="submission" date="2022-12" db="EMBL/GenBank/DDBJ databases">
        <title>New Phytohabitans aurantiacus sp. RD004123 nov., an actinomycete isolated from soil.</title>
        <authorList>
            <person name="Triningsih D.W."/>
            <person name="Harunari E."/>
            <person name="Igarashi Y."/>
        </authorList>
    </citation>
    <scope>NUCLEOTIDE SEQUENCE</scope>
    <source>
        <strain evidence="1">RD004123</strain>
    </source>
</reference>
<evidence type="ECO:0000313" key="2">
    <source>
        <dbReference type="Proteomes" id="UP001144280"/>
    </source>
</evidence>
<organism evidence="1 2">
    <name type="scientific">Phytohabitans aurantiacus</name>
    <dbReference type="NCBI Taxonomy" id="3016789"/>
    <lineage>
        <taxon>Bacteria</taxon>
        <taxon>Bacillati</taxon>
        <taxon>Actinomycetota</taxon>
        <taxon>Actinomycetes</taxon>
        <taxon>Micromonosporales</taxon>
        <taxon>Micromonosporaceae</taxon>
    </lineage>
</organism>
<accession>A0ABQ5QWP5</accession>
<proteinExistence type="predicted"/>